<evidence type="ECO:0000313" key="1">
    <source>
        <dbReference type="EMBL" id="CAG6716836.1"/>
    </source>
</evidence>
<name>A0A8D8V4S0_9HEMI</name>
<proteinExistence type="predicted"/>
<sequence length="99" mass="11095">MQSHEKYIYKHLKLKMISFSSDTFWQACFVLVITGSNTQTHTVQSILQSVNGKSVKDLVVLNKLMLVTMAIPELIGTTKQLTLLNFSSRPGLQPQTPNS</sequence>
<reference evidence="1" key="1">
    <citation type="submission" date="2021-05" db="EMBL/GenBank/DDBJ databases">
        <authorList>
            <person name="Alioto T."/>
            <person name="Alioto T."/>
            <person name="Gomez Garrido J."/>
        </authorList>
    </citation>
    <scope>NUCLEOTIDE SEQUENCE</scope>
</reference>
<accession>A0A8D8V4S0</accession>
<dbReference type="EMBL" id="HBUF01355082">
    <property type="protein sequence ID" value="CAG6716836.1"/>
    <property type="molecule type" value="Transcribed_RNA"/>
</dbReference>
<organism evidence="1">
    <name type="scientific">Cacopsylla melanoneura</name>
    <dbReference type="NCBI Taxonomy" id="428564"/>
    <lineage>
        <taxon>Eukaryota</taxon>
        <taxon>Metazoa</taxon>
        <taxon>Ecdysozoa</taxon>
        <taxon>Arthropoda</taxon>
        <taxon>Hexapoda</taxon>
        <taxon>Insecta</taxon>
        <taxon>Pterygota</taxon>
        <taxon>Neoptera</taxon>
        <taxon>Paraneoptera</taxon>
        <taxon>Hemiptera</taxon>
        <taxon>Sternorrhyncha</taxon>
        <taxon>Psylloidea</taxon>
        <taxon>Psyllidae</taxon>
        <taxon>Psyllinae</taxon>
        <taxon>Cacopsylla</taxon>
    </lineage>
</organism>
<dbReference type="AlphaFoldDB" id="A0A8D8V4S0"/>
<protein>
    <submittedName>
        <fullName evidence="1">Uncharacterized protein</fullName>
    </submittedName>
</protein>